<evidence type="ECO:0000313" key="4">
    <source>
        <dbReference type="Proteomes" id="UP001323798"/>
    </source>
</evidence>
<evidence type="ECO:0000259" key="2">
    <source>
        <dbReference type="Pfam" id="PF00768"/>
    </source>
</evidence>
<proteinExistence type="predicted"/>
<gene>
    <name evidence="3" type="ORF">SM116_14490</name>
</gene>
<feature type="domain" description="Peptidase S11 D-alanyl-D-alanine carboxypeptidase A N-terminal" evidence="2">
    <location>
        <begin position="117"/>
        <end position="313"/>
    </location>
</feature>
<sequence length="450" mass="46413">MTTDLQQPDEFADLMDLMRNEREYSDRREARDPSDHRRGLRALLIAAIILVLILAAGGGYVAWALNAPLHAPTGTAQEPDVALPAAATLALPAEGASAISMTGADEYVGATASGIWAKSGGDAPRPIASISKLITALVVLHAKPLKSASDPGPRITFNKADHALYDKYYVMGAAIAAMPTGSTMSERDALATMLLPSAANYAEAVANWAFGSQGGYISATKKWLAANGLGSTTIVEPTGMSARNTSTTADLITLGKLAAADPALAAITSTKSISLPGPGTLTNTNDLLGTDGITGLKTGNLGDGTYNLLYTASFVVGDTHPVTVTGVVLGGATHQSVDQDVTQLLASIRQGFHNVEVASSGQHIGTYSTAWGSTAGIVVAKDASVFTWSNTPITTTLKMKTPSSYENGAVVGSVTFTAGANTTTVPVTVVGGIHPPTAWWRLTHPQELGG</sequence>
<protein>
    <submittedName>
        <fullName evidence="3">D-alanyl-D-alanine carboxypeptidase</fullName>
    </submittedName>
</protein>
<name>A0ABZ0SIS1_9MICO</name>
<dbReference type="RefSeq" id="WP_320941675.1">
    <property type="nucleotide sequence ID" value="NZ_BAABEU010000008.1"/>
</dbReference>
<keyword evidence="3" id="KW-0378">Hydrolase</keyword>
<keyword evidence="1" id="KW-0812">Transmembrane</keyword>
<dbReference type="Proteomes" id="UP001323798">
    <property type="component" value="Chromosome"/>
</dbReference>
<keyword evidence="1" id="KW-0472">Membrane</keyword>
<evidence type="ECO:0000256" key="1">
    <source>
        <dbReference type="SAM" id="Phobius"/>
    </source>
</evidence>
<evidence type="ECO:0000313" key="3">
    <source>
        <dbReference type="EMBL" id="WPR88958.1"/>
    </source>
</evidence>
<keyword evidence="1" id="KW-1133">Transmembrane helix</keyword>
<dbReference type="InterPro" id="IPR001967">
    <property type="entry name" value="Peptidase_S11_N"/>
</dbReference>
<dbReference type="Pfam" id="PF00768">
    <property type="entry name" value="Peptidase_S11"/>
    <property type="match status" value="1"/>
</dbReference>
<keyword evidence="4" id="KW-1185">Reference proteome</keyword>
<dbReference type="InterPro" id="IPR012338">
    <property type="entry name" value="Beta-lactam/transpept-like"/>
</dbReference>
<keyword evidence="3" id="KW-0121">Carboxypeptidase</keyword>
<dbReference type="SUPFAM" id="SSF56601">
    <property type="entry name" value="beta-lactamase/transpeptidase-like"/>
    <property type="match status" value="1"/>
</dbReference>
<feature type="transmembrane region" description="Helical" evidence="1">
    <location>
        <begin position="42"/>
        <end position="63"/>
    </location>
</feature>
<dbReference type="GO" id="GO:0004180">
    <property type="term" value="F:carboxypeptidase activity"/>
    <property type="evidence" value="ECO:0007669"/>
    <property type="project" value="UniProtKB-KW"/>
</dbReference>
<keyword evidence="3" id="KW-0645">Protease</keyword>
<dbReference type="Gene3D" id="3.40.710.10">
    <property type="entry name" value="DD-peptidase/beta-lactamase superfamily"/>
    <property type="match status" value="1"/>
</dbReference>
<reference evidence="3 4" key="1">
    <citation type="submission" date="2023-11" db="EMBL/GenBank/DDBJ databases">
        <title>Genome sequence of Microbacterium rhizosphaerae KACC 19337.</title>
        <authorList>
            <person name="Choi H."/>
            <person name="Kim S."/>
            <person name="Kim Y."/>
            <person name="Kwon S.-W."/>
            <person name="Heo J."/>
        </authorList>
    </citation>
    <scope>NUCLEOTIDE SEQUENCE [LARGE SCALE GENOMIC DNA]</scope>
    <source>
        <strain evidence="3 4">KACC 19337</strain>
    </source>
</reference>
<accession>A0ABZ0SIS1</accession>
<dbReference type="EMBL" id="CP139368">
    <property type="protein sequence ID" value="WPR88958.1"/>
    <property type="molecule type" value="Genomic_DNA"/>
</dbReference>
<organism evidence="3 4">
    <name type="scientific">Microbacterium rhizosphaerae</name>
    <dbReference type="NCBI Taxonomy" id="1678237"/>
    <lineage>
        <taxon>Bacteria</taxon>
        <taxon>Bacillati</taxon>
        <taxon>Actinomycetota</taxon>
        <taxon>Actinomycetes</taxon>
        <taxon>Micrococcales</taxon>
        <taxon>Microbacteriaceae</taxon>
        <taxon>Microbacterium</taxon>
    </lineage>
</organism>